<comment type="caution">
    <text evidence="7">The sequence shown here is derived from an EMBL/GenBank/DDBJ whole genome shotgun (WGS) entry which is preliminary data.</text>
</comment>
<evidence type="ECO:0000313" key="8">
    <source>
        <dbReference type="Proteomes" id="UP000023152"/>
    </source>
</evidence>
<evidence type="ECO:0000313" key="7">
    <source>
        <dbReference type="EMBL" id="ETO02458.1"/>
    </source>
</evidence>
<dbReference type="Pfam" id="PF09451">
    <property type="entry name" value="ATG27"/>
    <property type="match status" value="1"/>
</dbReference>
<keyword evidence="3" id="KW-0732">Signal</keyword>
<protein>
    <submittedName>
        <fullName evidence="7">Uncharacterized protein</fullName>
    </submittedName>
</protein>
<keyword evidence="8" id="KW-1185">Reference proteome</keyword>
<evidence type="ECO:0000256" key="1">
    <source>
        <dbReference type="ARBA" id="ARBA00004167"/>
    </source>
</evidence>
<sequence length="179" mass="21121">MHRQRYDQFGRVMILCRHNEAAYVKDKNQTEQNVVSTTPTNSNQQVSQTQVTLDNNMSTASAIERDNHEMTAVSYQQSTKLSPFVNSYNRVPSYNLPTLIVMECKRNMNDQTMLRMKSWKDNNKIKTETKIKTKTKTKIKCKTKIKTKAKIKTILILFYFFIFIFLFFFIYKVYGRSPL</sequence>
<keyword evidence="2 6" id="KW-0812">Transmembrane</keyword>
<organism evidence="7 8">
    <name type="scientific">Reticulomyxa filosa</name>
    <dbReference type="NCBI Taxonomy" id="46433"/>
    <lineage>
        <taxon>Eukaryota</taxon>
        <taxon>Sar</taxon>
        <taxon>Rhizaria</taxon>
        <taxon>Retaria</taxon>
        <taxon>Foraminifera</taxon>
        <taxon>Monothalamids</taxon>
        <taxon>Reticulomyxidae</taxon>
        <taxon>Reticulomyxa</taxon>
    </lineage>
</organism>
<evidence type="ECO:0000256" key="3">
    <source>
        <dbReference type="ARBA" id="ARBA00022729"/>
    </source>
</evidence>
<dbReference type="GO" id="GO:0016020">
    <property type="term" value="C:membrane"/>
    <property type="evidence" value="ECO:0007669"/>
    <property type="project" value="UniProtKB-SubCell"/>
</dbReference>
<reference evidence="7 8" key="1">
    <citation type="journal article" date="2013" name="Curr. Biol.">
        <title>The Genome of the Foraminiferan Reticulomyxa filosa.</title>
        <authorList>
            <person name="Glockner G."/>
            <person name="Hulsmann N."/>
            <person name="Schleicher M."/>
            <person name="Noegel A.A."/>
            <person name="Eichinger L."/>
            <person name="Gallinger C."/>
            <person name="Pawlowski J."/>
            <person name="Sierra R."/>
            <person name="Euteneuer U."/>
            <person name="Pillet L."/>
            <person name="Moustafa A."/>
            <person name="Platzer M."/>
            <person name="Groth M."/>
            <person name="Szafranski K."/>
            <person name="Schliwa M."/>
        </authorList>
    </citation>
    <scope>NUCLEOTIDE SEQUENCE [LARGE SCALE GENOMIC DNA]</scope>
</reference>
<evidence type="ECO:0000256" key="4">
    <source>
        <dbReference type="ARBA" id="ARBA00022989"/>
    </source>
</evidence>
<dbReference type="InterPro" id="IPR018939">
    <property type="entry name" value="Autophagy-rel_prot_27"/>
</dbReference>
<comment type="subcellular location">
    <subcellularLocation>
        <location evidence="1">Membrane</location>
        <topology evidence="1">Single-pass membrane protein</topology>
    </subcellularLocation>
</comment>
<keyword evidence="5 6" id="KW-0472">Membrane</keyword>
<name>X6LKJ9_RETFI</name>
<accession>X6LKJ9</accession>
<proteinExistence type="predicted"/>
<dbReference type="Proteomes" id="UP000023152">
    <property type="component" value="Unassembled WGS sequence"/>
</dbReference>
<keyword evidence="4 6" id="KW-1133">Transmembrane helix</keyword>
<evidence type="ECO:0000256" key="5">
    <source>
        <dbReference type="ARBA" id="ARBA00023136"/>
    </source>
</evidence>
<gene>
    <name evidence="7" type="ORF">RFI_34973</name>
</gene>
<feature type="transmembrane region" description="Helical" evidence="6">
    <location>
        <begin position="154"/>
        <end position="174"/>
    </location>
</feature>
<dbReference type="EMBL" id="ASPP01035717">
    <property type="protein sequence ID" value="ETO02458.1"/>
    <property type="molecule type" value="Genomic_DNA"/>
</dbReference>
<dbReference type="AlphaFoldDB" id="X6LKJ9"/>
<evidence type="ECO:0000256" key="2">
    <source>
        <dbReference type="ARBA" id="ARBA00022692"/>
    </source>
</evidence>
<evidence type="ECO:0000256" key="6">
    <source>
        <dbReference type="SAM" id="Phobius"/>
    </source>
</evidence>